<dbReference type="AlphaFoldDB" id="A0A3D9L5C7"/>
<dbReference type="OrthoDB" id="9800856at2"/>
<accession>A0A3D9L5C7</accession>
<evidence type="ECO:0000313" key="4">
    <source>
        <dbReference type="Proteomes" id="UP000256779"/>
    </source>
</evidence>
<protein>
    <submittedName>
        <fullName evidence="3">Acyl-CoA thioester hydrolase</fullName>
    </submittedName>
</protein>
<dbReference type="PIRSF" id="PIRSF003230">
    <property type="entry name" value="YbgC"/>
    <property type="match status" value="1"/>
</dbReference>
<comment type="caution">
    <text evidence="3">The sequence shown here is derived from an EMBL/GenBank/DDBJ whole genome shotgun (WGS) entry which is preliminary data.</text>
</comment>
<keyword evidence="2 3" id="KW-0378">Hydrolase</keyword>
<reference evidence="3 4" key="1">
    <citation type="submission" date="2018-07" db="EMBL/GenBank/DDBJ databases">
        <title>Genomic Encyclopedia of Type Strains, Phase IV (KMG-IV): sequencing the most valuable type-strain genomes for metagenomic binning, comparative biology and taxonomic classification.</title>
        <authorList>
            <person name="Goeker M."/>
        </authorList>
    </citation>
    <scope>NUCLEOTIDE SEQUENCE [LARGE SCALE GENOMIC DNA]</scope>
    <source>
        <strain evidence="3 4">DSM 4134</strain>
    </source>
</reference>
<organism evidence="3 4">
    <name type="scientific">Marinoscillum furvescens DSM 4134</name>
    <dbReference type="NCBI Taxonomy" id="1122208"/>
    <lineage>
        <taxon>Bacteria</taxon>
        <taxon>Pseudomonadati</taxon>
        <taxon>Bacteroidota</taxon>
        <taxon>Cytophagia</taxon>
        <taxon>Cytophagales</taxon>
        <taxon>Reichenbachiellaceae</taxon>
        <taxon>Marinoscillum</taxon>
    </lineage>
</organism>
<dbReference type="PANTHER" id="PTHR31793">
    <property type="entry name" value="4-HYDROXYBENZOYL-COA THIOESTERASE FAMILY MEMBER"/>
    <property type="match status" value="1"/>
</dbReference>
<dbReference type="InterPro" id="IPR050563">
    <property type="entry name" value="4-hydroxybenzoyl-CoA_TE"/>
</dbReference>
<dbReference type="RefSeq" id="WP_115867849.1">
    <property type="nucleotide sequence ID" value="NZ_QREG01000007.1"/>
</dbReference>
<dbReference type="Proteomes" id="UP000256779">
    <property type="component" value="Unassembled WGS sequence"/>
</dbReference>
<evidence type="ECO:0000256" key="2">
    <source>
        <dbReference type="ARBA" id="ARBA00022801"/>
    </source>
</evidence>
<evidence type="ECO:0000256" key="1">
    <source>
        <dbReference type="ARBA" id="ARBA00005953"/>
    </source>
</evidence>
<dbReference type="CDD" id="cd00586">
    <property type="entry name" value="4HBT"/>
    <property type="match status" value="1"/>
</dbReference>
<dbReference type="GO" id="GO:0047617">
    <property type="term" value="F:fatty acyl-CoA hydrolase activity"/>
    <property type="evidence" value="ECO:0007669"/>
    <property type="project" value="TreeGrafter"/>
</dbReference>
<dbReference type="SUPFAM" id="SSF54637">
    <property type="entry name" value="Thioesterase/thiol ester dehydrase-isomerase"/>
    <property type="match status" value="1"/>
</dbReference>
<proteinExistence type="inferred from homology"/>
<dbReference type="Pfam" id="PF13279">
    <property type="entry name" value="4HBT_2"/>
    <property type="match status" value="1"/>
</dbReference>
<evidence type="ECO:0000313" key="3">
    <source>
        <dbReference type="EMBL" id="RED99829.1"/>
    </source>
</evidence>
<comment type="similarity">
    <text evidence="1">Belongs to the 4-hydroxybenzoyl-CoA thioesterase family.</text>
</comment>
<gene>
    <name evidence="3" type="ORF">C7460_107112</name>
</gene>
<dbReference type="InterPro" id="IPR029069">
    <property type="entry name" value="HotDog_dom_sf"/>
</dbReference>
<dbReference type="InterPro" id="IPR006684">
    <property type="entry name" value="YbgC/YbaW"/>
</dbReference>
<keyword evidence="4" id="KW-1185">Reference proteome</keyword>
<name>A0A3D9L5C7_MARFU</name>
<dbReference type="Gene3D" id="3.10.129.10">
    <property type="entry name" value="Hotdog Thioesterase"/>
    <property type="match status" value="1"/>
</dbReference>
<dbReference type="NCBIfam" id="TIGR00051">
    <property type="entry name" value="YbgC/FadM family acyl-CoA thioesterase"/>
    <property type="match status" value="1"/>
</dbReference>
<dbReference type="EMBL" id="QREG01000007">
    <property type="protein sequence ID" value="RED99829.1"/>
    <property type="molecule type" value="Genomic_DNA"/>
</dbReference>
<sequence length="135" mass="15709">MYQHEIAIRVRYAETDQMGYVYYGNYAMYYEVARVEAFRALGFPYKELEAMGIGMPVLSLNINYKRPGKYDDLLTIKVTIPEAPRARIKFHYEVTNQDGSLINTGETELVFMRMDSGRATRIPTELAELLEPYFK</sequence>
<dbReference type="PANTHER" id="PTHR31793:SF27">
    <property type="entry name" value="NOVEL THIOESTERASE SUPERFAMILY DOMAIN AND SAPOSIN A-TYPE DOMAIN CONTAINING PROTEIN (0610012H03RIK)"/>
    <property type="match status" value="1"/>
</dbReference>